<dbReference type="PIR" id="G98279">
    <property type="entry name" value="G98279"/>
</dbReference>
<dbReference type="HOGENOM" id="CLU_1754957_0_0_5"/>
<name>A9CFH1_AGRFC</name>
<sequence length="148" mass="16055">MILVEGTKLEFGDGRVSAASPWRRWPSMANAFLVDINKQPGVRPHRPALLSACLRTLHSCSDVEEFHELAIAVREQQRVIGREIKGRAVGSTLLLKGLEADVAVLLDTSTFSAQDPLRGIDTWGPKNSGLLGNKLVAAEEMTSRIGPA</sequence>
<evidence type="ECO:0000313" key="1">
    <source>
        <dbReference type="EMBL" id="AAK89761.1"/>
    </source>
</evidence>
<dbReference type="OrthoDB" id="7211215at2"/>
<dbReference type="eggNOG" id="COG0210">
    <property type="taxonomic scope" value="Bacteria"/>
</dbReference>
<reference evidence="1 2" key="2">
    <citation type="journal article" date="2001" name="Science">
        <title>Genome sequence of the plant pathogen and biotechnology agent Agrobacterium tumefaciens C58.</title>
        <authorList>
            <person name="Goodner B."/>
            <person name="Hinkle G."/>
            <person name="Gattung S."/>
            <person name="Miller N."/>
            <person name="Blanchard M."/>
            <person name="Qurollo B."/>
            <person name="Goldman B.S."/>
            <person name="Cao Y."/>
            <person name="Askenazi M."/>
            <person name="Halling C."/>
            <person name="Mullin L."/>
            <person name="Houmiel K."/>
            <person name="Gordon J."/>
            <person name="Vaudin M."/>
            <person name="Iartchouk O."/>
            <person name="Epp A."/>
            <person name="Liu F."/>
            <person name="Wollam C."/>
            <person name="Allinger M."/>
            <person name="Doughty D."/>
            <person name="Scott C."/>
            <person name="Lappas C."/>
            <person name="Markelz B."/>
            <person name="Flanagan C."/>
            <person name="Crowell C."/>
            <person name="Gurson J."/>
            <person name="Lomo C."/>
            <person name="Sear C."/>
            <person name="Strub G."/>
            <person name="Cielo C."/>
            <person name="Slater S."/>
        </authorList>
    </citation>
    <scope>NUCLEOTIDE SEQUENCE [LARGE SCALE GENOMIC DNA]</scope>
    <source>
        <strain evidence="2">C58 / ATCC 33970</strain>
    </source>
</reference>
<dbReference type="BioCyc" id="AGRO:ATU3636-MONOMER"/>
<protein>
    <submittedName>
        <fullName evidence="1">Uncharacterized protein</fullName>
    </submittedName>
</protein>
<dbReference type="PIR" id="AB3004">
    <property type="entry name" value="AB3004"/>
</dbReference>
<dbReference type="Proteomes" id="UP000000813">
    <property type="component" value="Chromosome linear"/>
</dbReference>
<dbReference type="EMBL" id="AE007870">
    <property type="protein sequence ID" value="AAK89761.1"/>
    <property type="molecule type" value="Genomic_DNA"/>
</dbReference>
<keyword evidence="2" id="KW-1185">Reference proteome</keyword>
<evidence type="ECO:0000313" key="2">
    <source>
        <dbReference type="Proteomes" id="UP000000813"/>
    </source>
</evidence>
<reference evidence="1 2" key="1">
    <citation type="journal article" date="2001" name="Science">
        <title>The genome of the natural genetic engineer Agrobacterium tumefaciens C58.</title>
        <authorList>
            <person name="Wood D.W."/>
            <person name="Setubal J.C."/>
            <person name="Kaul R."/>
            <person name="Monks D.E."/>
            <person name="Kitajima J.P."/>
            <person name="Okura V.K."/>
            <person name="Zhou Y."/>
            <person name="Chen L."/>
            <person name="Wood G.E."/>
            <person name="Almeida N.F.Jr."/>
            <person name="Woo L."/>
            <person name="Chen Y."/>
            <person name="Paulsen I.T."/>
            <person name="Eisen J.A."/>
            <person name="Karp P.D."/>
            <person name="Bovee D.Sr."/>
            <person name="Chapman P."/>
            <person name="Clendenning J."/>
            <person name="Deatherage G."/>
            <person name="Gillet W."/>
            <person name="Grant C."/>
            <person name="Kutyavin T."/>
            <person name="Levy R."/>
            <person name="Li M.J."/>
            <person name="McClelland E."/>
            <person name="Palmieri A."/>
            <person name="Raymond C."/>
            <person name="Rouse G."/>
            <person name="Saenphimmachak C."/>
            <person name="Wu Z."/>
            <person name="Romero P."/>
            <person name="Gordon D."/>
            <person name="Zhang S."/>
            <person name="Yoo H."/>
            <person name="Tao Y."/>
            <person name="Biddle P."/>
            <person name="Jung M."/>
            <person name="Krespan W."/>
            <person name="Perry M."/>
            <person name="Gordon-Kamm B."/>
            <person name="Liao L."/>
            <person name="Kim S."/>
            <person name="Hendrick C."/>
            <person name="Zhao Z.Y."/>
            <person name="Dolan M."/>
            <person name="Chumley F."/>
            <person name="Tingey S.V."/>
            <person name="Tomb J.F."/>
            <person name="Gordon M.P."/>
            <person name="Olson M.V."/>
            <person name="Nester E.W."/>
        </authorList>
    </citation>
    <scope>NUCLEOTIDE SEQUENCE [LARGE SCALE GENOMIC DNA]</scope>
    <source>
        <strain evidence="2">C58 / ATCC 33970</strain>
    </source>
</reference>
<dbReference type="KEGG" id="atu:Atu3636"/>
<dbReference type="STRING" id="176299.Atu3636"/>
<accession>A9CFH1</accession>
<proteinExistence type="predicted"/>
<dbReference type="AlphaFoldDB" id="A9CFH1"/>
<dbReference type="EnsemblBacteria" id="AAK89761">
    <property type="protein sequence ID" value="AAK89761"/>
    <property type="gene ID" value="Atu3636"/>
</dbReference>
<organism evidence="1 2">
    <name type="scientific">Agrobacterium fabrum (strain C58 / ATCC 33970)</name>
    <name type="common">Agrobacterium tumefaciens (strain C58)</name>
    <dbReference type="NCBI Taxonomy" id="176299"/>
    <lineage>
        <taxon>Bacteria</taxon>
        <taxon>Pseudomonadati</taxon>
        <taxon>Pseudomonadota</taxon>
        <taxon>Alphaproteobacteria</taxon>
        <taxon>Hyphomicrobiales</taxon>
        <taxon>Rhizobiaceae</taxon>
        <taxon>Rhizobium/Agrobacterium group</taxon>
        <taxon>Agrobacterium</taxon>
        <taxon>Agrobacterium tumefaciens complex</taxon>
    </lineage>
</organism>
<gene>
    <name evidence="1" type="ordered locus">Atu3636</name>
</gene>